<reference evidence="9" key="1">
    <citation type="submission" date="2017-02" db="UniProtKB">
        <authorList>
            <consortium name="WormBaseParasite"/>
        </authorList>
    </citation>
    <scope>IDENTIFICATION</scope>
</reference>
<dbReference type="WBParaSite" id="NBR_0000867101-mRNA-1">
    <property type="protein sequence ID" value="NBR_0000867101-mRNA-1"/>
    <property type="gene ID" value="NBR_0000867101"/>
</dbReference>
<evidence type="ECO:0000313" key="8">
    <source>
        <dbReference type="Proteomes" id="UP000271162"/>
    </source>
</evidence>
<evidence type="ECO:0000313" key="7">
    <source>
        <dbReference type="EMBL" id="VDL72261.1"/>
    </source>
</evidence>
<evidence type="ECO:0000256" key="2">
    <source>
        <dbReference type="ARBA" id="ARBA00009166"/>
    </source>
</evidence>
<comment type="subcellular location">
    <subcellularLocation>
        <location evidence="1">Membrane</location>
        <topology evidence="1">Multi-pass membrane protein</topology>
    </subcellularLocation>
</comment>
<keyword evidence="4 6" id="KW-1133">Transmembrane helix</keyword>
<evidence type="ECO:0000256" key="6">
    <source>
        <dbReference type="SAM" id="Phobius"/>
    </source>
</evidence>
<protein>
    <submittedName>
        <fullName evidence="9">RSN1_7TM domain-containing protein</fullName>
    </submittedName>
</protein>
<dbReference type="OMA" id="HYTNING"/>
<gene>
    <name evidence="7" type="ORF">NBR_LOCUS8672</name>
</gene>
<proteinExistence type="inferred from homology"/>
<keyword evidence="8" id="KW-1185">Reference proteome</keyword>
<name>A0A0N4XZP6_NIPBR</name>
<dbReference type="EMBL" id="UYSL01020035">
    <property type="protein sequence ID" value="VDL72261.1"/>
    <property type="molecule type" value="Genomic_DNA"/>
</dbReference>
<dbReference type="InterPro" id="IPR050920">
    <property type="entry name" value="Nematode_rcpt-like_delta"/>
</dbReference>
<reference evidence="7 8" key="2">
    <citation type="submission" date="2018-11" db="EMBL/GenBank/DDBJ databases">
        <authorList>
            <consortium name="Pathogen Informatics"/>
        </authorList>
    </citation>
    <scope>NUCLEOTIDE SEQUENCE [LARGE SCALE GENOMIC DNA]</scope>
</reference>
<evidence type="ECO:0000256" key="3">
    <source>
        <dbReference type="ARBA" id="ARBA00022692"/>
    </source>
</evidence>
<organism evidence="9">
    <name type="scientific">Nippostrongylus brasiliensis</name>
    <name type="common">Rat hookworm</name>
    <dbReference type="NCBI Taxonomy" id="27835"/>
    <lineage>
        <taxon>Eukaryota</taxon>
        <taxon>Metazoa</taxon>
        <taxon>Ecdysozoa</taxon>
        <taxon>Nematoda</taxon>
        <taxon>Chromadorea</taxon>
        <taxon>Rhabditida</taxon>
        <taxon>Rhabditina</taxon>
        <taxon>Rhabditomorpha</taxon>
        <taxon>Strongyloidea</taxon>
        <taxon>Heligmosomidae</taxon>
        <taxon>Nippostrongylus</taxon>
    </lineage>
</organism>
<evidence type="ECO:0000256" key="1">
    <source>
        <dbReference type="ARBA" id="ARBA00004141"/>
    </source>
</evidence>
<feature type="transmembrane region" description="Helical" evidence="6">
    <location>
        <begin position="93"/>
        <end position="113"/>
    </location>
</feature>
<feature type="transmembrane region" description="Helical" evidence="6">
    <location>
        <begin position="125"/>
        <end position="146"/>
    </location>
</feature>
<dbReference type="InterPro" id="IPR019421">
    <property type="entry name" value="7TM_GPCR_serpentine_rcpt_Srd"/>
</dbReference>
<dbReference type="AlphaFoldDB" id="A0A0N4XZP6"/>
<dbReference type="GO" id="GO:0016020">
    <property type="term" value="C:membrane"/>
    <property type="evidence" value="ECO:0007669"/>
    <property type="project" value="UniProtKB-SubCell"/>
</dbReference>
<dbReference type="PANTHER" id="PTHR22945:SF40">
    <property type="entry name" value="SERPENTINE RECEPTOR, CLASS D (DELTA)-RELATED"/>
    <property type="match status" value="1"/>
</dbReference>
<evidence type="ECO:0000256" key="5">
    <source>
        <dbReference type="ARBA" id="ARBA00023136"/>
    </source>
</evidence>
<evidence type="ECO:0000313" key="9">
    <source>
        <dbReference type="WBParaSite" id="NBR_0000867101-mRNA-1"/>
    </source>
</evidence>
<accession>A0A0N4XZP6</accession>
<evidence type="ECO:0000256" key="4">
    <source>
        <dbReference type="ARBA" id="ARBA00022989"/>
    </source>
</evidence>
<comment type="similarity">
    <text evidence="2">Belongs to the nematode receptor-like protein srd family.</text>
</comment>
<feature type="transmembrane region" description="Helical" evidence="6">
    <location>
        <begin position="43"/>
        <end position="63"/>
    </location>
</feature>
<dbReference type="Pfam" id="PF10317">
    <property type="entry name" value="7TM_GPCR_Srd"/>
    <property type="match status" value="1"/>
</dbReference>
<dbReference type="PANTHER" id="PTHR22945">
    <property type="entry name" value="SERPENTINE RECEPTOR, CLASS D DELTA"/>
    <property type="match status" value="1"/>
</dbReference>
<keyword evidence="5 6" id="KW-0472">Membrane</keyword>
<keyword evidence="3 6" id="KW-0812">Transmembrane</keyword>
<dbReference type="STRING" id="27835.A0A0N4XZP6"/>
<dbReference type="Proteomes" id="UP000271162">
    <property type="component" value="Unassembled WGS sequence"/>
</dbReference>
<sequence length="184" mass="20927">MVTFCFAHDDIAAVRAAVVENLGYNVEGECVTGHLSILHWKTLFTILNTAVTIVPVYAVILLIRRAIVLKVDGLSQNLSRNTRLMHDQLLKALYYQACLPIFFLFGSITYAIGQLKIYNHPILEYSTFIIAGIVPVLSPLTSLLFIRPYYTWFIRVLKFEKAKVTMAPEQMTSTFVFFVQHALH</sequence>